<dbReference type="EMBL" id="DSVQ01000018">
    <property type="protein sequence ID" value="HGT40573.1"/>
    <property type="molecule type" value="Genomic_DNA"/>
</dbReference>
<feature type="transmembrane region" description="Helical" evidence="6">
    <location>
        <begin position="100"/>
        <end position="125"/>
    </location>
</feature>
<organism evidence="7">
    <name type="scientific">Schlesneria paludicola</name>
    <dbReference type="NCBI Taxonomy" id="360056"/>
    <lineage>
        <taxon>Bacteria</taxon>
        <taxon>Pseudomonadati</taxon>
        <taxon>Planctomycetota</taxon>
        <taxon>Planctomycetia</taxon>
        <taxon>Planctomycetales</taxon>
        <taxon>Planctomycetaceae</taxon>
        <taxon>Schlesneria</taxon>
    </lineage>
</organism>
<dbReference type="InterPro" id="IPR051611">
    <property type="entry name" value="ECF_transporter_component"/>
</dbReference>
<feature type="transmembrane region" description="Helical" evidence="6">
    <location>
        <begin position="137"/>
        <end position="156"/>
    </location>
</feature>
<name>A0A7C4LMJ7_9PLAN</name>
<comment type="subcellular location">
    <subcellularLocation>
        <location evidence="1">Membrane</location>
        <topology evidence="1">Multi-pass membrane protein</topology>
    </subcellularLocation>
</comment>
<dbReference type="GO" id="GO:0005886">
    <property type="term" value="C:plasma membrane"/>
    <property type="evidence" value="ECO:0007669"/>
    <property type="project" value="UniProtKB-ARBA"/>
</dbReference>
<reference evidence="7" key="1">
    <citation type="journal article" date="2020" name="mSystems">
        <title>Genome- and Community-Level Interaction Insights into Carbon Utilization and Element Cycling Functions of Hydrothermarchaeota in Hydrothermal Sediment.</title>
        <authorList>
            <person name="Zhou Z."/>
            <person name="Liu Y."/>
            <person name="Xu W."/>
            <person name="Pan J."/>
            <person name="Luo Z.H."/>
            <person name="Li M."/>
        </authorList>
    </citation>
    <scope>NUCLEOTIDE SEQUENCE [LARGE SCALE GENOMIC DNA]</scope>
    <source>
        <strain evidence="7">SpSt-508</strain>
    </source>
</reference>
<dbReference type="CDD" id="cd16914">
    <property type="entry name" value="EcfT"/>
    <property type="match status" value="1"/>
</dbReference>
<keyword evidence="3 6" id="KW-0812">Transmembrane</keyword>
<proteinExistence type="predicted"/>
<accession>A0A7C4LMJ7</accession>
<dbReference type="AlphaFoldDB" id="A0A7C4LMJ7"/>
<protein>
    <recommendedName>
        <fullName evidence="8">Cobalt ECF transporter T component CbiQ</fullName>
    </recommendedName>
</protein>
<keyword evidence="2" id="KW-1003">Cell membrane</keyword>
<comment type="caution">
    <text evidence="7">The sequence shown here is derived from an EMBL/GenBank/DDBJ whole genome shotgun (WGS) entry which is preliminary data.</text>
</comment>
<evidence type="ECO:0000256" key="4">
    <source>
        <dbReference type="ARBA" id="ARBA00022989"/>
    </source>
</evidence>
<keyword evidence="4 6" id="KW-1133">Transmembrane helix</keyword>
<evidence type="ECO:0000256" key="5">
    <source>
        <dbReference type="ARBA" id="ARBA00023136"/>
    </source>
</evidence>
<evidence type="ECO:0000256" key="6">
    <source>
        <dbReference type="SAM" id="Phobius"/>
    </source>
</evidence>
<evidence type="ECO:0000256" key="2">
    <source>
        <dbReference type="ARBA" id="ARBA00022475"/>
    </source>
</evidence>
<dbReference type="Pfam" id="PF02361">
    <property type="entry name" value="CbiQ"/>
    <property type="match status" value="1"/>
</dbReference>
<gene>
    <name evidence="7" type="ORF">ENS64_15110</name>
</gene>
<dbReference type="InterPro" id="IPR003339">
    <property type="entry name" value="ABC/ECF_trnsptr_transmembrane"/>
</dbReference>
<dbReference type="PANTHER" id="PTHR34857:SF2">
    <property type="entry name" value="SLL0384 PROTEIN"/>
    <property type="match status" value="1"/>
</dbReference>
<dbReference type="PANTHER" id="PTHR34857">
    <property type="entry name" value="SLL0384 PROTEIN"/>
    <property type="match status" value="1"/>
</dbReference>
<evidence type="ECO:0000313" key="7">
    <source>
        <dbReference type="EMBL" id="HGT40573.1"/>
    </source>
</evidence>
<evidence type="ECO:0000256" key="3">
    <source>
        <dbReference type="ARBA" id="ARBA00022692"/>
    </source>
</evidence>
<evidence type="ECO:0000256" key="1">
    <source>
        <dbReference type="ARBA" id="ARBA00004141"/>
    </source>
</evidence>
<sequence>MVQLCRTWRDWPRGIVTMGRRPGLSALKLVGALSALAVVGSLPAENWPALVAVLAVTWGALAVAGISGRTLRRRGRQFAPLAIGLAAATGISQPHAAAGLWLAVTCLRCFTAMAVGLWLVQVLSAREFLRLLSWCRLPPVFVTMVSFLLRYVVLAWEEHERLRLAQLARAGGPQSGWANWRAAIERVGLLLIRALDRAERTHRALCARGWDGTATWTE</sequence>
<keyword evidence="5 6" id="KW-0472">Membrane</keyword>
<evidence type="ECO:0008006" key="8">
    <source>
        <dbReference type="Google" id="ProtNLM"/>
    </source>
</evidence>
<feature type="transmembrane region" description="Helical" evidence="6">
    <location>
        <begin position="47"/>
        <end position="66"/>
    </location>
</feature>